<dbReference type="InterPro" id="IPR054105">
    <property type="entry name" value="WHD_NrtR"/>
</dbReference>
<name>A0A543I662_9MICO</name>
<dbReference type="PROSITE" id="PS51462">
    <property type="entry name" value="NUDIX"/>
    <property type="match status" value="1"/>
</dbReference>
<accession>A0A543I662</accession>
<proteinExistence type="predicted"/>
<dbReference type="CDD" id="cd18873">
    <property type="entry name" value="NUDIX_NadM_like"/>
    <property type="match status" value="1"/>
</dbReference>
<evidence type="ECO:0000313" key="2">
    <source>
        <dbReference type="EMBL" id="TQM66031.1"/>
    </source>
</evidence>
<reference evidence="2 3" key="1">
    <citation type="submission" date="2019-06" db="EMBL/GenBank/DDBJ databases">
        <title>Sequencing the genomes of 1000 actinobacteria strains.</title>
        <authorList>
            <person name="Klenk H.-P."/>
        </authorList>
    </citation>
    <scope>NUCLEOTIDE SEQUENCE [LARGE SCALE GENOMIC DNA]</scope>
    <source>
        <strain evidence="2 3">DSM 18031</strain>
    </source>
</reference>
<dbReference type="EMBL" id="VFPN01000001">
    <property type="protein sequence ID" value="TQM66031.1"/>
    <property type="molecule type" value="Genomic_DNA"/>
</dbReference>
<dbReference type="PANTHER" id="PTHR43736:SF4">
    <property type="entry name" value="SLR1690 PROTEIN"/>
    <property type="match status" value="1"/>
</dbReference>
<organism evidence="2 3">
    <name type="scientific">Klugiella xanthotipulae</name>
    <dbReference type="NCBI Taxonomy" id="244735"/>
    <lineage>
        <taxon>Bacteria</taxon>
        <taxon>Bacillati</taxon>
        <taxon>Actinomycetota</taxon>
        <taxon>Actinomycetes</taxon>
        <taxon>Micrococcales</taxon>
        <taxon>Microbacteriaceae</taxon>
        <taxon>Klugiella</taxon>
    </lineage>
</organism>
<dbReference type="SUPFAM" id="SSF55811">
    <property type="entry name" value="Nudix"/>
    <property type="match status" value="1"/>
</dbReference>
<dbReference type="Gene3D" id="3.90.79.10">
    <property type="entry name" value="Nucleoside Triphosphate Pyrophosphohydrolase"/>
    <property type="match status" value="1"/>
</dbReference>
<dbReference type="InterPro" id="IPR036390">
    <property type="entry name" value="WH_DNA-bd_sf"/>
</dbReference>
<protein>
    <submittedName>
        <fullName evidence="2">8-oxo-dGTP diphosphatase</fullName>
    </submittedName>
</protein>
<evidence type="ECO:0000259" key="1">
    <source>
        <dbReference type="PROSITE" id="PS51462"/>
    </source>
</evidence>
<dbReference type="InterPro" id="IPR000086">
    <property type="entry name" value="NUDIX_hydrolase_dom"/>
</dbReference>
<dbReference type="InterPro" id="IPR036388">
    <property type="entry name" value="WH-like_DNA-bd_sf"/>
</dbReference>
<gene>
    <name evidence="2" type="ORF">FB466_0852</name>
</gene>
<evidence type="ECO:0000313" key="3">
    <source>
        <dbReference type="Proteomes" id="UP000318331"/>
    </source>
</evidence>
<dbReference type="Gene3D" id="1.10.10.10">
    <property type="entry name" value="Winged helix-like DNA-binding domain superfamily/Winged helix DNA-binding domain"/>
    <property type="match status" value="1"/>
</dbReference>
<comment type="caution">
    <text evidence="2">The sequence shown here is derived from an EMBL/GenBank/DDBJ whole genome shotgun (WGS) entry which is preliminary data.</text>
</comment>
<keyword evidence="3" id="KW-1185">Reference proteome</keyword>
<dbReference type="AlphaFoldDB" id="A0A543I662"/>
<dbReference type="Pfam" id="PF21906">
    <property type="entry name" value="WHD_NrtR"/>
    <property type="match status" value="1"/>
</dbReference>
<sequence>MDRCVRVVIRRNRYSFSTVKPLEEGLPFNPKELVTRYPAANVNERRLLPPQVAVSTVAFSLAPPAQDARAGGRVRAGLEGADAGPRPSTSVTLWLPLVRRIREPFRGLWALPGGPLRWNESLLDTSRRTLGDTTGAHPEYLEQLYACGEPQRSASDQRVVTIVYWALLSDSDAGDTAATSPDRVRENVGWFSADELPPLAFDHAEIVRYALWRLRNKTEYSTVAYRFVGETFTLAQLRAVHEAIVGRSVDAANFRRQVLASGNLVETGETETGVSYRPAKLYRFVADAGGVLGSPRELG</sequence>
<dbReference type="PANTHER" id="PTHR43736">
    <property type="entry name" value="ADP-RIBOSE PYROPHOSPHATASE"/>
    <property type="match status" value="1"/>
</dbReference>
<dbReference type="SUPFAM" id="SSF46785">
    <property type="entry name" value="Winged helix' DNA-binding domain"/>
    <property type="match status" value="1"/>
</dbReference>
<dbReference type="InterPro" id="IPR015797">
    <property type="entry name" value="NUDIX_hydrolase-like_dom_sf"/>
</dbReference>
<dbReference type="Proteomes" id="UP000318331">
    <property type="component" value="Unassembled WGS sequence"/>
</dbReference>
<dbReference type="OrthoDB" id="9786141at2"/>
<feature type="domain" description="Nudix hydrolase" evidence="1">
    <location>
        <begin position="84"/>
        <end position="215"/>
    </location>
</feature>
<dbReference type="Pfam" id="PF00293">
    <property type="entry name" value="NUDIX"/>
    <property type="match status" value="1"/>
</dbReference>